<dbReference type="InterPro" id="IPR002545">
    <property type="entry name" value="CheW-lke_dom"/>
</dbReference>
<accession>A0ABM8RRD5</accession>
<evidence type="ECO:0000313" key="3">
    <source>
        <dbReference type="Proteomes" id="UP000675880"/>
    </source>
</evidence>
<dbReference type="SMART" id="SM00260">
    <property type="entry name" value="CheW"/>
    <property type="match status" value="1"/>
</dbReference>
<evidence type="ECO:0000313" key="2">
    <source>
        <dbReference type="EMBL" id="CAE6767658.1"/>
    </source>
</evidence>
<dbReference type="SUPFAM" id="SSF50341">
    <property type="entry name" value="CheW-like"/>
    <property type="match status" value="1"/>
</dbReference>
<proteinExistence type="predicted"/>
<evidence type="ECO:0000259" key="1">
    <source>
        <dbReference type="SMART" id="SM00260"/>
    </source>
</evidence>
<organism evidence="2 3">
    <name type="scientific">Nitrospira defluvii</name>
    <dbReference type="NCBI Taxonomy" id="330214"/>
    <lineage>
        <taxon>Bacteria</taxon>
        <taxon>Pseudomonadati</taxon>
        <taxon>Nitrospirota</taxon>
        <taxon>Nitrospiria</taxon>
        <taxon>Nitrospirales</taxon>
        <taxon>Nitrospiraceae</taxon>
        <taxon>Nitrospira</taxon>
    </lineage>
</organism>
<dbReference type="InterPro" id="IPR036061">
    <property type="entry name" value="CheW-like_dom_sf"/>
</dbReference>
<dbReference type="RefSeq" id="WP_213042994.1">
    <property type="nucleotide sequence ID" value="NZ_CAJNBJ010000017.1"/>
</dbReference>
<reference evidence="2 3" key="1">
    <citation type="submission" date="2021-02" db="EMBL/GenBank/DDBJ databases">
        <authorList>
            <person name="Han P."/>
        </authorList>
    </citation>
    <scope>NUCLEOTIDE SEQUENCE [LARGE SCALE GENOMIC DNA]</scope>
    <source>
        <strain evidence="2">Candidatus Nitrospira sp. ZN2</strain>
    </source>
</reference>
<protein>
    <submittedName>
        <fullName evidence="2">CheW-like domain-containing protein</fullName>
    </submittedName>
</protein>
<keyword evidence="3" id="KW-1185">Reference proteome</keyword>
<dbReference type="EMBL" id="CAJNBJ010000017">
    <property type="protein sequence ID" value="CAE6767658.1"/>
    <property type="molecule type" value="Genomic_DNA"/>
</dbReference>
<name>A0ABM8RRD5_9BACT</name>
<comment type="caution">
    <text evidence="2">The sequence shown here is derived from an EMBL/GenBank/DDBJ whole genome shotgun (WGS) entry which is preliminary data.</text>
</comment>
<dbReference type="Proteomes" id="UP000675880">
    <property type="component" value="Unassembled WGS sequence"/>
</dbReference>
<dbReference type="Pfam" id="PF01584">
    <property type="entry name" value="CheW"/>
    <property type="match status" value="1"/>
</dbReference>
<sequence length="187" mass="20661">MGLRRSQAVTLISGEAVRFLVTLIGRSSIALPAQWVRGIVMPTAVGRDGLVTWANVSYEHSDLAGRLKLASHGRSAETRVVLYGHDRQGRSFAVDKVWGLVDVERSLIHPLPAHFRGAERDRLLGFFANHDSVALIANPFWVLDLPNRKQALDVFALRLSEHRPEETDVRLQLPVAMLDAVSIGQVG</sequence>
<gene>
    <name evidence="2" type="ORF">NSPZN2_40122</name>
</gene>
<feature type="domain" description="CheW-like" evidence="1">
    <location>
        <begin position="15"/>
        <end position="143"/>
    </location>
</feature>